<organism evidence="2 3">
    <name type="scientific">Qipengyuania flava</name>
    <dbReference type="NCBI Taxonomy" id="192812"/>
    <lineage>
        <taxon>Bacteria</taxon>
        <taxon>Pseudomonadati</taxon>
        <taxon>Pseudomonadota</taxon>
        <taxon>Alphaproteobacteria</taxon>
        <taxon>Sphingomonadales</taxon>
        <taxon>Erythrobacteraceae</taxon>
        <taxon>Qipengyuania</taxon>
    </lineage>
</organism>
<feature type="chain" id="PRO_5019571451" description="Lipoprotein" evidence="1">
    <location>
        <begin position="26"/>
        <end position="228"/>
    </location>
</feature>
<name>A0A3T1CFQ0_9SPHN</name>
<dbReference type="PROSITE" id="PS51257">
    <property type="entry name" value="PROKAR_LIPOPROTEIN"/>
    <property type="match status" value="1"/>
</dbReference>
<feature type="signal peptide" evidence="1">
    <location>
        <begin position="1"/>
        <end position="25"/>
    </location>
</feature>
<dbReference type="Proteomes" id="UP000290057">
    <property type="component" value="Chromosome"/>
</dbReference>
<dbReference type="EMBL" id="AP019389">
    <property type="protein sequence ID" value="BBI19758.1"/>
    <property type="molecule type" value="Genomic_DNA"/>
</dbReference>
<keyword evidence="1" id="KW-0732">Signal</keyword>
<evidence type="ECO:0000256" key="1">
    <source>
        <dbReference type="SAM" id="SignalP"/>
    </source>
</evidence>
<dbReference type="RefSeq" id="WP_130585851.1">
    <property type="nucleotide sequence ID" value="NZ_AP019389.1"/>
</dbReference>
<sequence length="228" mass="24554">MTRSHTMPAPIALALLAGCTTPAPLGDMPAAASPQQAFWQALSSHCGKAYAGALASEDARDADWAGKAMVAHWAACEEDRVAIAFHVEEAPPSSSSETVGRENPWNRSRTWIVTRHGAGADTRFTLKHDHRHADGEADAVTFYGGTSADAGSARAQDFPVDAESVALFTREGLDASLTNVWHVAVDPAGSKDARFAYQLTRRNDPTRRFRVEFDMTKAVAPPPPAWGW</sequence>
<evidence type="ECO:0000313" key="3">
    <source>
        <dbReference type="Proteomes" id="UP000290057"/>
    </source>
</evidence>
<reference evidence="2 3" key="1">
    <citation type="submission" date="2019-01" db="EMBL/GenBank/DDBJ databases">
        <title>Complete genome sequence of Erythrobacter flavus KJ5.</title>
        <authorList>
            <person name="Kanesaki Y."/>
            <person name="Brotosudarmo T."/>
            <person name="Moriuchi R."/>
            <person name="Awai K."/>
        </authorList>
    </citation>
    <scope>NUCLEOTIDE SEQUENCE [LARGE SCALE GENOMIC DNA]</scope>
    <source>
        <strain evidence="2 3">KJ5</strain>
    </source>
</reference>
<keyword evidence="3" id="KW-1185">Reference proteome</keyword>
<evidence type="ECO:0008006" key="4">
    <source>
        <dbReference type="Google" id="ProtNLM"/>
    </source>
</evidence>
<evidence type="ECO:0000313" key="2">
    <source>
        <dbReference type="EMBL" id="BBI19758.1"/>
    </source>
</evidence>
<protein>
    <recommendedName>
        <fullName evidence="4">Lipoprotein</fullName>
    </recommendedName>
</protein>
<gene>
    <name evidence="2" type="ORF">EKJ_06050</name>
</gene>
<proteinExistence type="predicted"/>
<accession>A0A3T1CFQ0</accession>
<dbReference type="AlphaFoldDB" id="A0A3T1CFQ0"/>